<dbReference type="RefSeq" id="WP_160066130.1">
    <property type="nucleotide sequence ID" value="NZ_WUYX01000045.1"/>
</dbReference>
<name>A0A6B0VS21_9EURY</name>
<dbReference type="InterPro" id="IPR011050">
    <property type="entry name" value="Pectin_lyase_fold/virulence"/>
</dbReference>
<keyword evidence="3" id="KW-1185">Reference proteome</keyword>
<dbReference type="Proteomes" id="UP000434101">
    <property type="component" value="Unassembled WGS sequence"/>
</dbReference>
<dbReference type="EMBL" id="WUYX01000045">
    <property type="protein sequence ID" value="MXV63309.1"/>
    <property type="molecule type" value="Genomic_DNA"/>
</dbReference>
<feature type="region of interest" description="Disordered" evidence="1">
    <location>
        <begin position="275"/>
        <end position="333"/>
    </location>
</feature>
<gene>
    <name evidence="2" type="ORF">GS429_14790</name>
</gene>
<evidence type="ECO:0000313" key="2">
    <source>
        <dbReference type="EMBL" id="MXV63309.1"/>
    </source>
</evidence>
<sequence length="734" mass="79535">MARDKPELDDNDPGTSGPENVESSSNDSLLGRRSYLKLAGTATAASAALVAGSASTAAGSDYEVIEADNTLYRLDEGETFENKIIDYSNGNYFTLLANEVSNWQIRNVAFVGQHAHDQHTIVVRNDGGPGLIENVYMADGCTRPSSYSSHGQCGIFVHRQHEGHVTIRHCNIQDWPNNGIYANPPYYENGGSVRIEECLSANNYVSNFRIGSSGSEVVDSVAYNDSSGQFRGRCLWAWGADIEARGCAFDSGSYPNAIHVRDSTQLTVQDTVHDGYNYGGSGNGNVIERGSTSSSGGADLTPPDGVPMTPEEAVTGESSDGSFGGGSRSRGDYEDLQHTYEFDADGEDEPTDYYFEIEDGPIEPSTYNGATVEEDFMWVSDDGTRAAGRVVDGRHAWEFDTPLVDVTVEGSADPIVDDNPSHLSRYPLSGASGDDWKGNMPWHTDFPDLQHTYEFDAEGEDEPTDYYFEVEDGPIEPSTYNDATIEPEYMWVSDDGTRAAGRVVDGRHAWEFDTPLVDVTVEGSAEPFVDDNPSHLSRYPLSGANGDAWKGDMPWHGEEYEHTILIDGVGTTGKSNYEFSVTGDIESSTDHGASINDDTAIDGGHVTGSVRGWRDAFVFNGDLDTLTVDGEARVLVDGEAVDTDDYADELERVLTVVGNGSPASYEVDVSGGIKKLAWDDFGDQTNVVSTGTVEGSIESGVQRFRFSGSVTDLTFTEGSAHVYADQDRIQPDDF</sequence>
<evidence type="ECO:0000313" key="3">
    <source>
        <dbReference type="Proteomes" id="UP000434101"/>
    </source>
</evidence>
<dbReference type="SUPFAM" id="SSF51126">
    <property type="entry name" value="Pectin lyase-like"/>
    <property type="match status" value="1"/>
</dbReference>
<comment type="caution">
    <text evidence="2">The sequence shown here is derived from an EMBL/GenBank/DDBJ whole genome shotgun (WGS) entry which is preliminary data.</text>
</comment>
<organism evidence="2 3">
    <name type="scientific">Natronorubrum halalkaliphilum</name>
    <dbReference type="NCBI Taxonomy" id="2691917"/>
    <lineage>
        <taxon>Archaea</taxon>
        <taxon>Methanobacteriati</taxon>
        <taxon>Methanobacteriota</taxon>
        <taxon>Stenosarchaea group</taxon>
        <taxon>Halobacteria</taxon>
        <taxon>Halobacteriales</taxon>
        <taxon>Natrialbaceae</taxon>
        <taxon>Natronorubrum</taxon>
    </lineage>
</organism>
<evidence type="ECO:0008006" key="4">
    <source>
        <dbReference type="Google" id="ProtNLM"/>
    </source>
</evidence>
<protein>
    <recommendedName>
        <fullName evidence="4">Right handed beta helix domain-containing protein</fullName>
    </recommendedName>
</protein>
<dbReference type="AlphaFoldDB" id="A0A6B0VS21"/>
<accession>A0A6B0VS21</accession>
<proteinExistence type="predicted"/>
<reference evidence="2 3" key="1">
    <citation type="submission" date="2020-01" db="EMBL/GenBank/DDBJ databases">
        <title>Natronorubrum sp. JWXQ-INN 674 isolated from Inner Mongolia Autonomous Region of China.</title>
        <authorList>
            <person name="Xue Q."/>
        </authorList>
    </citation>
    <scope>NUCLEOTIDE SEQUENCE [LARGE SCALE GENOMIC DNA]</scope>
    <source>
        <strain evidence="2 3">JWXQ-INN-674</strain>
    </source>
</reference>
<feature type="compositionally biased region" description="Polar residues" evidence="1">
    <location>
        <begin position="13"/>
        <end position="28"/>
    </location>
</feature>
<dbReference type="OrthoDB" id="202667at2157"/>
<feature type="region of interest" description="Disordered" evidence="1">
    <location>
        <begin position="1"/>
        <end position="28"/>
    </location>
</feature>
<evidence type="ECO:0000256" key="1">
    <source>
        <dbReference type="SAM" id="MobiDB-lite"/>
    </source>
</evidence>